<dbReference type="PANTHER" id="PTHR34203:SF15">
    <property type="entry name" value="SLL1173 PROTEIN"/>
    <property type="match status" value="1"/>
</dbReference>
<comment type="caution">
    <text evidence="2">The sequence shown here is derived from an EMBL/GenBank/DDBJ whole genome shotgun (WGS) entry which is preliminary data.</text>
</comment>
<dbReference type="RefSeq" id="WP_189994498.1">
    <property type="nucleotide sequence ID" value="NZ_BMZS01000012.1"/>
</dbReference>
<evidence type="ECO:0000313" key="3">
    <source>
        <dbReference type="Proteomes" id="UP000630353"/>
    </source>
</evidence>
<dbReference type="InterPro" id="IPR052514">
    <property type="entry name" value="SAM-dependent_MTase"/>
</dbReference>
<dbReference type="InterPro" id="IPR029063">
    <property type="entry name" value="SAM-dependent_MTases_sf"/>
</dbReference>
<dbReference type="NCBIfam" id="TIGR01444">
    <property type="entry name" value="fkbM_fam"/>
    <property type="match status" value="1"/>
</dbReference>
<dbReference type="SUPFAM" id="SSF53335">
    <property type="entry name" value="S-adenosyl-L-methionine-dependent methyltransferases"/>
    <property type="match status" value="1"/>
</dbReference>
<evidence type="ECO:0000313" key="2">
    <source>
        <dbReference type="EMBL" id="GHD61152.1"/>
    </source>
</evidence>
<dbReference type="EMBL" id="BMZS01000012">
    <property type="protein sequence ID" value="GHD61152.1"/>
    <property type="molecule type" value="Genomic_DNA"/>
</dbReference>
<sequence length="344" mass="36999">MTETSGPGAELRAMRRRMLGAPAAVAVTGEVLREAIAGLLPDTLLKLLRWQACVDPSPRTRQLVARGKRLEFGREYRRSVLPKTGRTREIDFGDGLSLRFAADQPAAEMFMSRVLPKVGVHEPELVRYLKETVQPGDVLVDIGAHVGYVSCVAAALGAVVFAAEIQPTLIPMIQLNAALNDLWTVHPFCVEIGDRMGIATTLRVNPSPGMRGSVGEVAESEYPATSPNHDSIPRLTLDALFTGRPPPAIVKVDVEGAEGRVLAGAGQMIRAGETRFVVEVHAQQLAGFGNSLADLVAPFDPDRWTMAMLTADGREPLTREAFLDPAGPVAGHVHNAPVLFEPRG</sequence>
<proteinExistence type="predicted"/>
<feature type="domain" description="Methyltransferase FkbM" evidence="1">
    <location>
        <begin position="141"/>
        <end position="289"/>
    </location>
</feature>
<dbReference type="AlphaFoldDB" id="A0A919CTD7"/>
<keyword evidence="3" id="KW-1185">Reference proteome</keyword>
<dbReference type="Gene3D" id="3.40.50.150">
    <property type="entry name" value="Vaccinia Virus protein VP39"/>
    <property type="match status" value="1"/>
</dbReference>
<gene>
    <name evidence="2" type="ORF">GCM10017083_48180</name>
</gene>
<accession>A0A919CTD7</accession>
<dbReference type="Proteomes" id="UP000630353">
    <property type="component" value="Unassembled WGS sequence"/>
</dbReference>
<dbReference type="PANTHER" id="PTHR34203">
    <property type="entry name" value="METHYLTRANSFERASE, FKBM FAMILY PROTEIN"/>
    <property type="match status" value="1"/>
</dbReference>
<evidence type="ECO:0000259" key="1">
    <source>
        <dbReference type="Pfam" id="PF05050"/>
    </source>
</evidence>
<name>A0A919CTD7_9PROT</name>
<dbReference type="InterPro" id="IPR006342">
    <property type="entry name" value="FkbM_mtfrase"/>
</dbReference>
<reference evidence="2" key="2">
    <citation type="submission" date="2020-09" db="EMBL/GenBank/DDBJ databases">
        <authorList>
            <person name="Sun Q."/>
            <person name="Kim S."/>
        </authorList>
    </citation>
    <scope>NUCLEOTIDE SEQUENCE</scope>
    <source>
        <strain evidence="2">KCTC 42651</strain>
    </source>
</reference>
<reference evidence="2" key="1">
    <citation type="journal article" date="2014" name="Int. J. Syst. Evol. Microbiol.">
        <title>Complete genome sequence of Corynebacterium casei LMG S-19264T (=DSM 44701T), isolated from a smear-ripened cheese.</title>
        <authorList>
            <consortium name="US DOE Joint Genome Institute (JGI-PGF)"/>
            <person name="Walter F."/>
            <person name="Albersmeier A."/>
            <person name="Kalinowski J."/>
            <person name="Ruckert C."/>
        </authorList>
    </citation>
    <scope>NUCLEOTIDE SEQUENCE</scope>
    <source>
        <strain evidence="2">KCTC 42651</strain>
    </source>
</reference>
<organism evidence="2 3">
    <name type="scientific">Thalassobaculum fulvum</name>
    <dbReference type="NCBI Taxonomy" id="1633335"/>
    <lineage>
        <taxon>Bacteria</taxon>
        <taxon>Pseudomonadati</taxon>
        <taxon>Pseudomonadota</taxon>
        <taxon>Alphaproteobacteria</taxon>
        <taxon>Rhodospirillales</taxon>
        <taxon>Thalassobaculaceae</taxon>
        <taxon>Thalassobaculum</taxon>
    </lineage>
</organism>
<dbReference type="Pfam" id="PF05050">
    <property type="entry name" value="Methyltransf_21"/>
    <property type="match status" value="1"/>
</dbReference>
<protein>
    <recommendedName>
        <fullName evidence="1">Methyltransferase FkbM domain-containing protein</fullName>
    </recommendedName>
</protein>